<comment type="caution">
    <text evidence="4">The sequence shown here is derived from an EMBL/GenBank/DDBJ whole genome shotgun (WGS) entry which is preliminary data.</text>
</comment>
<accession>A0A1Y2G214</accession>
<dbReference type="STRING" id="106004.A0A1Y2G214"/>
<dbReference type="GO" id="GO:0016787">
    <property type="term" value="F:hydrolase activity"/>
    <property type="evidence" value="ECO:0007669"/>
    <property type="project" value="UniProtKB-KW"/>
</dbReference>
<proteinExistence type="inferred from homology"/>
<dbReference type="Proteomes" id="UP000193467">
    <property type="component" value="Unassembled WGS sequence"/>
</dbReference>
<reference evidence="4 5" key="1">
    <citation type="submission" date="2016-07" db="EMBL/GenBank/DDBJ databases">
        <title>Pervasive Adenine N6-methylation of Active Genes in Fungi.</title>
        <authorList>
            <consortium name="DOE Joint Genome Institute"/>
            <person name="Mondo S.J."/>
            <person name="Dannebaum R.O."/>
            <person name="Kuo R.C."/>
            <person name="Labutti K."/>
            <person name="Haridas S."/>
            <person name="Kuo A."/>
            <person name="Salamov A."/>
            <person name="Ahrendt S.R."/>
            <person name="Lipzen A."/>
            <person name="Sullivan W."/>
            <person name="Andreopoulos W.B."/>
            <person name="Clum A."/>
            <person name="Lindquist E."/>
            <person name="Daum C."/>
            <person name="Ramamoorthy G.K."/>
            <person name="Gryganskyi A."/>
            <person name="Culley D."/>
            <person name="Magnuson J.K."/>
            <person name="James T.Y."/>
            <person name="O'Malley M.A."/>
            <person name="Stajich J.E."/>
            <person name="Spatafora J.W."/>
            <person name="Visel A."/>
            <person name="Grigoriev I.V."/>
        </authorList>
    </citation>
    <scope>NUCLEOTIDE SEQUENCE [LARGE SCALE GENOMIC DNA]</scope>
    <source>
        <strain evidence="4 5">62-1032</strain>
    </source>
</reference>
<dbReference type="OrthoDB" id="411064at2759"/>
<gene>
    <name evidence="4" type="ORF">BCR35DRAFT_287223</name>
</gene>
<evidence type="ECO:0000259" key="3">
    <source>
        <dbReference type="Pfam" id="PF01557"/>
    </source>
</evidence>
<dbReference type="Pfam" id="PF01557">
    <property type="entry name" value="FAA_hydrolase"/>
    <property type="match status" value="1"/>
</dbReference>
<protein>
    <submittedName>
        <fullName evidence="4">Fumarylacetoacetate hydrolase</fullName>
    </submittedName>
</protein>
<feature type="domain" description="Fumarylacetoacetase-like C-terminal" evidence="3">
    <location>
        <begin position="96"/>
        <end position="283"/>
    </location>
</feature>
<dbReference type="GO" id="GO:0046872">
    <property type="term" value="F:metal ion binding"/>
    <property type="evidence" value="ECO:0007669"/>
    <property type="project" value="UniProtKB-KW"/>
</dbReference>
<name>A0A1Y2G214_9BASI</name>
<keyword evidence="5" id="KW-1185">Reference proteome</keyword>
<dbReference type="EMBL" id="MCGR01000003">
    <property type="protein sequence ID" value="ORY90928.1"/>
    <property type="molecule type" value="Genomic_DNA"/>
</dbReference>
<evidence type="ECO:0000313" key="5">
    <source>
        <dbReference type="Proteomes" id="UP000193467"/>
    </source>
</evidence>
<organism evidence="4 5">
    <name type="scientific">Leucosporidium creatinivorum</name>
    <dbReference type="NCBI Taxonomy" id="106004"/>
    <lineage>
        <taxon>Eukaryota</taxon>
        <taxon>Fungi</taxon>
        <taxon>Dikarya</taxon>
        <taxon>Basidiomycota</taxon>
        <taxon>Pucciniomycotina</taxon>
        <taxon>Microbotryomycetes</taxon>
        <taxon>Leucosporidiales</taxon>
        <taxon>Leucosporidium</taxon>
    </lineage>
</organism>
<sequence>MAPPTHSWSRLIRFIAKEDGKTYFGQPLQKGDIGLLYHAKKPLTAHILTCSPLLPTSKLTETLKTVQTLLSPLGREDVDEIRGMAAQYPPAGKAKVIPEVPGLFYKPRTTLTGPETPIFLPEATRGEGSDYEVEICAVIGKPGKDIPVEKAYEHVLAYCTVNDITSRGLAAKGGQVGFGKSYDTWTPLGPALISPAALGDPMNLKIETTVNGELRQKANTGDMNLSIAELIHRLSRGVTLETGSLILTGSPLPLERPAAPFLVHGDEVRVFVEGCGTLINSIVEEGRPSIKAKL</sequence>
<evidence type="ECO:0000256" key="1">
    <source>
        <dbReference type="ARBA" id="ARBA00010211"/>
    </source>
</evidence>
<dbReference type="InterPro" id="IPR011234">
    <property type="entry name" value="Fumarylacetoacetase-like_C"/>
</dbReference>
<evidence type="ECO:0000256" key="2">
    <source>
        <dbReference type="ARBA" id="ARBA00022723"/>
    </source>
</evidence>
<keyword evidence="4" id="KW-0378">Hydrolase</keyword>
<dbReference type="SUPFAM" id="SSF56529">
    <property type="entry name" value="FAH"/>
    <property type="match status" value="1"/>
</dbReference>
<dbReference type="Gene3D" id="3.90.850.10">
    <property type="entry name" value="Fumarylacetoacetase-like, C-terminal domain"/>
    <property type="match status" value="1"/>
</dbReference>
<comment type="similarity">
    <text evidence="1">Belongs to the FAH family.</text>
</comment>
<keyword evidence="2" id="KW-0479">Metal-binding</keyword>
<dbReference type="AlphaFoldDB" id="A0A1Y2G214"/>
<dbReference type="InParanoid" id="A0A1Y2G214"/>
<dbReference type="PANTHER" id="PTHR11820">
    <property type="entry name" value="ACYLPYRUVASE"/>
    <property type="match status" value="1"/>
</dbReference>
<evidence type="ECO:0000313" key="4">
    <source>
        <dbReference type="EMBL" id="ORY90928.1"/>
    </source>
</evidence>
<dbReference type="InterPro" id="IPR036663">
    <property type="entry name" value="Fumarylacetoacetase_C_sf"/>
</dbReference>